<gene>
    <name evidence="1" type="ORF">LpeD_147</name>
</gene>
<protein>
    <submittedName>
        <fullName evidence="1">Putative DNA binding protein</fullName>
    </submittedName>
</protein>
<proteinExistence type="predicted"/>
<sequence>MENIDTKNYIKLIENWAKERSLDISNSDKQLIKLQEEVGELAEAHNKEWKDKQIDSLGDTFVVLVVYALQEGLHLDDCIKEAYETISNRKGKLVDGVFVKQEDLNKPHLSSKMSTNIKHKYYDFSEDENEYSALIAANSESEALVDYYEDVVGPDYDGPVSCKQISSTEAWNQLVNAELSGESTLKELVEQFDQPGLLLISSELG</sequence>
<accession>A0A291I9L6</accession>
<dbReference type="Pfam" id="PF01503">
    <property type="entry name" value="PRA-PH"/>
    <property type="match status" value="1"/>
</dbReference>
<dbReference type="EMBL" id="MF787246">
    <property type="protein sequence ID" value="ATG86392.1"/>
    <property type="molecule type" value="Genomic_DNA"/>
</dbReference>
<dbReference type="Gene3D" id="1.10.287.1080">
    <property type="entry name" value="MazG-like"/>
    <property type="match status" value="1"/>
</dbReference>
<dbReference type="Proteomes" id="UP000229296">
    <property type="component" value="Segment"/>
</dbReference>
<organism evidence="1 2">
    <name type="scientific">Lactobacillus phage LpeD</name>
    <dbReference type="NCBI Taxonomy" id="2041210"/>
    <lineage>
        <taxon>Viruses</taxon>
        <taxon>Duplodnaviria</taxon>
        <taxon>Heunggongvirae</taxon>
        <taxon>Uroviricota</taxon>
        <taxon>Caudoviricetes</taxon>
        <taxon>Herelleviridae</taxon>
        <taxon>Elpedvirus</taxon>
        <taxon>Elpedvirus LpeD</taxon>
    </lineage>
</organism>
<dbReference type="SUPFAM" id="SSF101386">
    <property type="entry name" value="all-alpha NTP pyrophosphatases"/>
    <property type="match status" value="1"/>
</dbReference>
<dbReference type="CDD" id="cd11540">
    <property type="entry name" value="NTP-PPase_u3"/>
    <property type="match status" value="1"/>
</dbReference>
<reference evidence="1 2" key="1">
    <citation type="submission" date="2017-08" db="EMBL/GenBank/DDBJ databases">
        <title>Isolation and Characterization of phages of Lactobacillus pentosus and plantarum.</title>
        <authorList>
            <person name="Qi R."/>
            <person name="Yu M."/>
            <person name="Qiao X."/>
            <person name="Li Y."/>
        </authorList>
    </citation>
    <scope>NUCLEOTIDE SEQUENCE [LARGE SCALE GENOMIC DNA]</scope>
</reference>
<evidence type="ECO:0000313" key="2">
    <source>
        <dbReference type="Proteomes" id="UP000229296"/>
    </source>
</evidence>
<keyword evidence="2" id="KW-1185">Reference proteome</keyword>
<name>A0A291I9L6_9CAUD</name>
<dbReference type="InterPro" id="IPR021130">
    <property type="entry name" value="PRib-ATP_PPHydrolase-like"/>
</dbReference>
<evidence type="ECO:0000313" key="1">
    <source>
        <dbReference type="EMBL" id="ATG86392.1"/>
    </source>
</evidence>